<reference evidence="7" key="2">
    <citation type="submission" date="2025-08" db="UniProtKB">
        <authorList>
            <consortium name="RefSeq"/>
        </authorList>
    </citation>
    <scope>IDENTIFICATION</scope>
    <source>
        <tissue evidence="7">Etiolated seedlings</tissue>
    </source>
</reference>
<dbReference type="Pfam" id="PF14383">
    <property type="entry name" value="VARLMGL"/>
    <property type="match status" value="1"/>
</dbReference>
<keyword evidence="6" id="KW-1185">Reference proteome</keyword>
<dbReference type="Proteomes" id="UP000087171">
    <property type="component" value="Chromosome Ca4"/>
</dbReference>
<evidence type="ECO:0000259" key="3">
    <source>
        <dbReference type="Pfam" id="PF12552"/>
    </source>
</evidence>
<feature type="chain" id="PRO_5018622245" evidence="2">
    <location>
        <begin position="16"/>
        <end position="987"/>
    </location>
</feature>
<accession>A0A3Q7XYZ5</accession>
<dbReference type="AlphaFoldDB" id="A0A3Q7XYZ5"/>
<feature type="region of interest" description="Disordered" evidence="1">
    <location>
        <begin position="598"/>
        <end position="625"/>
    </location>
</feature>
<dbReference type="STRING" id="3827.A0A3Q7XYZ5"/>
<organism evidence="6 7">
    <name type="scientific">Cicer arietinum</name>
    <name type="common">Chickpea</name>
    <name type="synonym">Garbanzo</name>
    <dbReference type="NCBI Taxonomy" id="3827"/>
    <lineage>
        <taxon>Eukaryota</taxon>
        <taxon>Viridiplantae</taxon>
        <taxon>Streptophyta</taxon>
        <taxon>Embryophyta</taxon>
        <taxon>Tracheophyta</taxon>
        <taxon>Spermatophyta</taxon>
        <taxon>Magnoliopsida</taxon>
        <taxon>eudicotyledons</taxon>
        <taxon>Gunneridae</taxon>
        <taxon>Pentapetalae</taxon>
        <taxon>rosids</taxon>
        <taxon>fabids</taxon>
        <taxon>Fabales</taxon>
        <taxon>Fabaceae</taxon>
        <taxon>Papilionoideae</taxon>
        <taxon>50 kb inversion clade</taxon>
        <taxon>NPAAA clade</taxon>
        <taxon>Hologalegina</taxon>
        <taxon>IRL clade</taxon>
        <taxon>Cicereae</taxon>
        <taxon>Cicer</taxon>
    </lineage>
</organism>
<feature type="signal peptide" evidence="2">
    <location>
        <begin position="1"/>
        <end position="15"/>
    </location>
</feature>
<feature type="domain" description="DUF4378" evidence="4">
    <location>
        <begin position="834"/>
        <end position="983"/>
    </location>
</feature>
<feature type="compositionally biased region" description="Polar residues" evidence="1">
    <location>
        <begin position="690"/>
        <end position="699"/>
    </location>
</feature>
<reference evidence="6" key="1">
    <citation type="journal article" date="2013" name="Nat. Biotechnol.">
        <title>Draft genome sequence of chickpea (Cicer arietinum) provides a resource for trait improvement.</title>
        <authorList>
            <person name="Varshney R.K."/>
            <person name="Song C."/>
            <person name="Saxena R.K."/>
            <person name="Azam S."/>
            <person name="Yu S."/>
            <person name="Sharpe A.G."/>
            <person name="Cannon S."/>
            <person name="Baek J."/>
            <person name="Rosen B.D."/>
            <person name="Tar'an B."/>
            <person name="Millan T."/>
            <person name="Zhang X."/>
            <person name="Ramsay L.D."/>
            <person name="Iwata A."/>
            <person name="Wang Y."/>
            <person name="Nelson W."/>
            <person name="Farmer A.D."/>
            <person name="Gaur P.M."/>
            <person name="Soderlund C."/>
            <person name="Penmetsa R.V."/>
            <person name="Xu C."/>
            <person name="Bharti A.K."/>
            <person name="He W."/>
            <person name="Winter P."/>
            <person name="Zhao S."/>
            <person name="Hane J.K."/>
            <person name="Carrasquilla-Garcia N."/>
            <person name="Condie J.A."/>
            <person name="Upadhyaya H.D."/>
            <person name="Luo M.C."/>
            <person name="Thudi M."/>
            <person name="Gowda C.L."/>
            <person name="Singh N.P."/>
            <person name="Lichtenzveig J."/>
            <person name="Gali K.K."/>
            <person name="Rubio J."/>
            <person name="Nadarajan N."/>
            <person name="Dolezel J."/>
            <person name="Bansal K.C."/>
            <person name="Xu X."/>
            <person name="Edwards D."/>
            <person name="Zhang G."/>
            <person name="Kahl G."/>
            <person name="Gil J."/>
            <person name="Singh K.B."/>
            <person name="Datta S.K."/>
            <person name="Jackson S.A."/>
            <person name="Wang J."/>
            <person name="Cook D.R."/>
        </authorList>
    </citation>
    <scope>NUCLEOTIDE SEQUENCE [LARGE SCALE GENOMIC DNA]</scope>
    <source>
        <strain evidence="6">cv. CDC Frontier</strain>
    </source>
</reference>
<evidence type="ECO:0000259" key="4">
    <source>
        <dbReference type="Pfam" id="PF14309"/>
    </source>
</evidence>
<sequence>MIFLRLLCIVIFTHCFMSQLKHNSMNTEQYFFSITSSLLPICIDPRNEQIHRQRQFPDLSPDSSSSSGGVAEKDSFSFKFGWKSSKQSVGTPIKKLLAEEMSPTAESKRRSPGVIARLMGLDGLPSQQPTNKQHKDPQKAMLSEKTRSRGMANDGRSSRRSSRDQQEFKDVFEVSEIPKAESGRYSSADLKVNEAEMSFIEQKFMDAKRLATYQDFQSSKDFHDTLEVLDSNKDLLLKYFKRPDSLFKKHLNDLQATPLQSHSGHIEPTNIENFEHDFTWRSDRETAQLNYKRFHQKHPNGHPCQFDKRRVMHNSPRSSKHHFKGSHEQGAVATKIVVLKPNMGKLQTGTRIESSPCSPHNFLSEHGSHAEFSDVRFRDTELYKKINLPDSARSFRHNSLESMEIAKEVTRQMRNSLNNGCTMSSSSRFKGYSRNDSSSSVSGNESPEESEEITATLGDPFDLNKRNRRSPRSSGSSVSKEAKKRLSERWKMTHKSQEVQVVSRSSTLADMLAFPGKRMKGTSSDSMTTGDKFARNGEPSGWVEPLGISSKDGWKDGYIGSLSRSKSLPTSSTAFGNPRSFSCAEALRNDRYMVPKESLKREKRRATKSLDHRHGTYTGSTKSGHKKSWSLLSLKQENNEFSLDVNAVQNSIEMNLWEDSQNVEVLAPECFDEALRDTSSVSDDVADVANKNTVGPSETSLDKVLPGSSSIKGDSSVVDKDNSMQEDLSAGGGISVPSEAPVPESPCSKDADQPSPISVLDPSFTDDLSSCSECFGSVSADLQGLRMQLQLLKLESEEQVEGPMLVSSDEDSGETSAGMLAGNGLCRTEDSWESSYIIDVLSESAIVETQPDTILEVWHSLERPVSLSVFEELEERYGDWTTCSRSERRLLFDRINSGIVKLHEQSADAQPWVGNTTINFGSKRVNNGLQDGLFRMLGNRGKVEDDALGKVLIGESQWLDLRNGIDVIGREVERLILDDLVTEIVGI</sequence>
<feature type="region of interest" description="Disordered" evidence="1">
    <location>
        <begin position="687"/>
        <end position="762"/>
    </location>
</feature>
<feature type="region of interest" description="Disordered" evidence="1">
    <location>
        <begin position="516"/>
        <end position="546"/>
    </location>
</feature>
<proteinExistence type="predicted"/>
<dbReference type="PANTHER" id="PTHR46836">
    <property type="entry name" value="AFADIN"/>
    <property type="match status" value="1"/>
</dbReference>
<feature type="compositionally biased region" description="Polar residues" evidence="1">
    <location>
        <begin position="417"/>
        <end position="428"/>
    </location>
</feature>
<feature type="region of interest" description="Disordered" evidence="1">
    <location>
        <begin position="417"/>
        <end position="498"/>
    </location>
</feature>
<evidence type="ECO:0000313" key="6">
    <source>
        <dbReference type="Proteomes" id="UP000087171"/>
    </source>
</evidence>
<protein>
    <submittedName>
        <fullName evidence="7">Uncharacterized protein LOC101494666 isoform X1</fullName>
    </submittedName>
</protein>
<feature type="compositionally biased region" description="Basic and acidic residues" evidence="1">
    <location>
        <begin position="161"/>
        <end position="170"/>
    </location>
</feature>
<gene>
    <name evidence="7" type="primary">LOC101494666</name>
</gene>
<dbReference type="RefSeq" id="XP_027189646.1">
    <property type="nucleotide sequence ID" value="XM_027333845.1"/>
</dbReference>
<feature type="compositionally biased region" description="Basic and acidic residues" evidence="1">
    <location>
        <begin position="133"/>
        <end position="147"/>
    </location>
</feature>
<dbReference type="InterPro" id="IPR022212">
    <property type="entry name" value="DUF3741"/>
</dbReference>
<evidence type="ECO:0000256" key="2">
    <source>
        <dbReference type="SAM" id="SignalP"/>
    </source>
</evidence>
<feature type="compositionally biased region" description="Low complexity" evidence="1">
    <location>
        <begin position="735"/>
        <end position="746"/>
    </location>
</feature>
<evidence type="ECO:0000313" key="7">
    <source>
        <dbReference type="RefSeq" id="XP_027189646.1"/>
    </source>
</evidence>
<name>A0A3Q7XYZ5_CICAR</name>
<feature type="domain" description="DUF3741" evidence="3">
    <location>
        <begin position="201"/>
        <end position="245"/>
    </location>
</feature>
<evidence type="ECO:0000259" key="5">
    <source>
        <dbReference type="Pfam" id="PF14383"/>
    </source>
</evidence>
<dbReference type="Pfam" id="PF12552">
    <property type="entry name" value="DUF3741"/>
    <property type="match status" value="1"/>
</dbReference>
<feature type="region of interest" description="Disordered" evidence="1">
    <location>
        <begin position="121"/>
        <end position="170"/>
    </location>
</feature>
<dbReference type="Pfam" id="PF14309">
    <property type="entry name" value="DUF4378"/>
    <property type="match status" value="1"/>
</dbReference>
<dbReference type="InterPro" id="IPR025486">
    <property type="entry name" value="DUF4378"/>
</dbReference>
<keyword evidence="2" id="KW-0732">Signal</keyword>
<dbReference type="OrthoDB" id="1925259at2759"/>
<dbReference type="InterPro" id="IPR032795">
    <property type="entry name" value="DUF3741-assoc"/>
</dbReference>
<dbReference type="PANTHER" id="PTHR46836:SF8">
    <property type="entry name" value="AFADIN"/>
    <property type="match status" value="1"/>
</dbReference>
<evidence type="ECO:0000256" key="1">
    <source>
        <dbReference type="SAM" id="MobiDB-lite"/>
    </source>
</evidence>
<feature type="domain" description="DUF3741" evidence="5">
    <location>
        <begin position="106"/>
        <end position="128"/>
    </location>
</feature>
<feature type="compositionally biased region" description="Basic and acidic residues" evidence="1">
    <location>
        <begin position="480"/>
        <end position="497"/>
    </location>
</feature>